<dbReference type="GO" id="GO:0016116">
    <property type="term" value="P:carotenoid metabolic process"/>
    <property type="evidence" value="ECO:0007669"/>
    <property type="project" value="InterPro"/>
</dbReference>
<name>A0A951UE79_9NOST</name>
<dbReference type="InterPro" id="IPR014104">
    <property type="entry name" value="Myxoxanthophyll_desat_CrtD"/>
</dbReference>
<dbReference type="InterPro" id="IPR045892">
    <property type="entry name" value="CrtISO-like"/>
</dbReference>
<accession>A0A951UE79</accession>
<dbReference type="Gene3D" id="3.50.50.60">
    <property type="entry name" value="FAD/NAD(P)-binding domain"/>
    <property type="match status" value="2"/>
</dbReference>
<keyword evidence="1" id="KW-0472">Membrane</keyword>
<reference evidence="2" key="2">
    <citation type="journal article" date="2022" name="Microbiol. Resour. Announc.">
        <title>Metagenome Sequencing to Explore Phylogenomics of Terrestrial Cyanobacteria.</title>
        <authorList>
            <person name="Ward R.D."/>
            <person name="Stajich J.E."/>
            <person name="Johansen J.R."/>
            <person name="Huntemann M."/>
            <person name="Clum A."/>
            <person name="Foster B."/>
            <person name="Foster B."/>
            <person name="Roux S."/>
            <person name="Palaniappan K."/>
            <person name="Varghese N."/>
            <person name="Mukherjee S."/>
            <person name="Reddy T.B.K."/>
            <person name="Daum C."/>
            <person name="Copeland A."/>
            <person name="Chen I.A."/>
            <person name="Ivanova N.N."/>
            <person name="Kyrpides N.C."/>
            <person name="Shapiro N."/>
            <person name="Eloe-Fadrosh E.A."/>
            <person name="Pietrasiak N."/>
        </authorList>
    </citation>
    <scope>NUCLEOTIDE SEQUENCE</scope>
    <source>
        <strain evidence="2">JT2-VF2</strain>
    </source>
</reference>
<keyword evidence="1" id="KW-1133">Transmembrane helix</keyword>
<evidence type="ECO:0000313" key="2">
    <source>
        <dbReference type="EMBL" id="MBW4559741.1"/>
    </source>
</evidence>
<dbReference type="SUPFAM" id="SSF51905">
    <property type="entry name" value="FAD/NAD(P)-binding domain"/>
    <property type="match status" value="1"/>
</dbReference>
<gene>
    <name evidence="2" type="primary">crtD</name>
    <name evidence="2" type="ORF">KME32_01070</name>
</gene>
<protein>
    <submittedName>
        <fullName evidence="2">C-3',4' desaturase CrtD</fullName>
    </submittedName>
</protein>
<comment type="caution">
    <text evidence="2">The sequence shown here is derived from an EMBL/GenBank/DDBJ whole genome shotgun (WGS) entry which is preliminary data.</text>
</comment>
<dbReference type="NCBIfam" id="TIGR02733">
    <property type="entry name" value="desat_CrtD"/>
    <property type="match status" value="1"/>
</dbReference>
<evidence type="ECO:0000256" key="1">
    <source>
        <dbReference type="SAM" id="Phobius"/>
    </source>
</evidence>
<organism evidence="2 3">
    <name type="scientific">Mojavia pulchra JT2-VF2</name>
    <dbReference type="NCBI Taxonomy" id="287848"/>
    <lineage>
        <taxon>Bacteria</taxon>
        <taxon>Bacillati</taxon>
        <taxon>Cyanobacteriota</taxon>
        <taxon>Cyanophyceae</taxon>
        <taxon>Nostocales</taxon>
        <taxon>Nostocaceae</taxon>
    </lineage>
</organism>
<dbReference type="Pfam" id="PF13450">
    <property type="entry name" value="NAD_binding_8"/>
    <property type="match status" value="1"/>
</dbReference>
<dbReference type="EMBL" id="JAHHHN010000001">
    <property type="protein sequence ID" value="MBW4559741.1"/>
    <property type="molecule type" value="Genomic_DNA"/>
</dbReference>
<keyword evidence="1" id="KW-0812">Transmembrane</keyword>
<sequence>MSKFSLDNKKSRVVVIGAGIGGLTAGALLAHRGYSVLILDQALVPGGCASTFKRKGFTFDVGATQVAGLEPGGIHHRIFSELEIDIPEATPCDPACAVYLPGELTPINVWRDPEKWQQERQRQFPGSEPFWQLMATLFQASWEFQGRDPVLPPRNLWDLWQLTQAVRPSTLITVPFTLFTVGDALRLYGLENDRRLWTFLDLQLKLYSQVNAEKTALLYAATALSVSQLPQGLFHLQGSMQVLSDRLVQSLKRDGGQLLMRHTVEKINIENGQATSVVIRNQQTDEVWTEAADHVVANVTVQNLVQLLGEQAPSGYKKRVEKLPPASGAFVVYLGVDASAIPPGCPPHLQFMYDANGPIGENNSLFVSVSHSGDGRAPTGKATIIASSFVDPVRWWRTQNYEELKHQYTEQAITRLSQFFYLKPETILHQEAATPRTFGHYTARELGIVGGIGQRIPTFGPFGFANRTPINHLWLVGDSTHPGEGTAGVSYSALTVVRQIAALNK</sequence>
<dbReference type="Gene3D" id="3.90.660.50">
    <property type="match status" value="1"/>
</dbReference>
<reference evidence="2" key="1">
    <citation type="submission" date="2021-05" db="EMBL/GenBank/DDBJ databases">
        <authorList>
            <person name="Pietrasiak N."/>
            <person name="Ward R."/>
            <person name="Stajich J.E."/>
            <person name="Kurbessoian T."/>
        </authorList>
    </citation>
    <scope>NUCLEOTIDE SEQUENCE</scope>
    <source>
        <strain evidence="2">JT2-VF2</strain>
    </source>
</reference>
<feature type="transmembrane region" description="Helical" evidence="1">
    <location>
        <begin position="12"/>
        <end position="30"/>
    </location>
</feature>
<dbReference type="InterPro" id="IPR036188">
    <property type="entry name" value="FAD/NAD-bd_sf"/>
</dbReference>
<dbReference type="Proteomes" id="UP000715781">
    <property type="component" value="Unassembled WGS sequence"/>
</dbReference>
<dbReference type="PANTHER" id="PTHR46313:SF3">
    <property type="entry name" value="PROLYCOPENE ISOMERASE, CHLOROPLASTIC"/>
    <property type="match status" value="1"/>
</dbReference>
<proteinExistence type="predicted"/>
<evidence type="ECO:0000313" key="3">
    <source>
        <dbReference type="Proteomes" id="UP000715781"/>
    </source>
</evidence>
<dbReference type="AlphaFoldDB" id="A0A951UE79"/>
<dbReference type="PANTHER" id="PTHR46313">
    <property type="match status" value="1"/>
</dbReference>